<reference evidence="1" key="1">
    <citation type="journal article" date="2015" name="Nature">
        <title>Complex archaea that bridge the gap between prokaryotes and eukaryotes.</title>
        <authorList>
            <person name="Spang A."/>
            <person name="Saw J.H."/>
            <person name="Jorgensen S.L."/>
            <person name="Zaremba-Niedzwiedzka K."/>
            <person name="Martijn J."/>
            <person name="Lind A.E."/>
            <person name="van Eijk R."/>
            <person name="Schleper C."/>
            <person name="Guy L."/>
            <person name="Ettema T.J."/>
        </authorList>
    </citation>
    <scope>NUCLEOTIDE SEQUENCE</scope>
</reference>
<evidence type="ECO:0000313" key="1">
    <source>
        <dbReference type="EMBL" id="KKM18961.1"/>
    </source>
</evidence>
<sequence>MPKRKFRRGQVVAKCIHFKGERKTYICGYGAVKCHSPREGTDGYVLEGAGWWYTATMSEGTRMYLRCLTKREWMEYRGA</sequence>
<protein>
    <submittedName>
        <fullName evidence="1">Uncharacterized protein</fullName>
    </submittedName>
</protein>
<name>A0A0F9HU87_9ZZZZ</name>
<comment type="caution">
    <text evidence="1">The sequence shown here is derived from an EMBL/GenBank/DDBJ whole genome shotgun (WGS) entry which is preliminary data.</text>
</comment>
<dbReference type="EMBL" id="LAZR01014101">
    <property type="protein sequence ID" value="KKM18961.1"/>
    <property type="molecule type" value="Genomic_DNA"/>
</dbReference>
<gene>
    <name evidence="1" type="ORF">LCGC14_1660510</name>
</gene>
<accession>A0A0F9HU87</accession>
<proteinExistence type="predicted"/>
<dbReference type="AlphaFoldDB" id="A0A0F9HU87"/>
<organism evidence="1">
    <name type="scientific">marine sediment metagenome</name>
    <dbReference type="NCBI Taxonomy" id="412755"/>
    <lineage>
        <taxon>unclassified sequences</taxon>
        <taxon>metagenomes</taxon>
        <taxon>ecological metagenomes</taxon>
    </lineage>
</organism>